<organism evidence="2 3">
    <name type="scientific">Spongiibacter thalassae</name>
    <dbReference type="NCBI Taxonomy" id="2721624"/>
    <lineage>
        <taxon>Bacteria</taxon>
        <taxon>Pseudomonadati</taxon>
        <taxon>Pseudomonadota</taxon>
        <taxon>Gammaproteobacteria</taxon>
        <taxon>Cellvibrionales</taxon>
        <taxon>Spongiibacteraceae</taxon>
        <taxon>Spongiibacter</taxon>
    </lineage>
</organism>
<evidence type="ECO:0008006" key="4">
    <source>
        <dbReference type="Google" id="ProtNLM"/>
    </source>
</evidence>
<dbReference type="RefSeq" id="WP_168449387.1">
    <property type="nucleotide sequence ID" value="NZ_JAAWWK010000002.1"/>
</dbReference>
<dbReference type="Gene3D" id="2.30.42.10">
    <property type="match status" value="1"/>
</dbReference>
<evidence type="ECO:0000313" key="3">
    <source>
        <dbReference type="Proteomes" id="UP000765845"/>
    </source>
</evidence>
<protein>
    <recommendedName>
        <fullName evidence="4">Type II secretion system protein GspC N-terminal domain-containing protein</fullName>
    </recommendedName>
</protein>
<keyword evidence="1" id="KW-1133">Transmembrane helix</keyword>
<proteinExistence type="predicted"/>
<dbReference type="Proteomes" id="UP000765845">
    <property type="component" value="Unassembled WGS sequence"/>
</dbReference>
<feature type="transmembrane region" description="Helical" evidence="1">
    <location>
        <begin position="12"/>
        <end position="32"/>
    </location>
</feature>
<keyword evidence="3" id="KW-1185">Reference proteome</keyword>
<keyword evidence="1" id="KW-0812">Transmembrane</keyword>
<dbReference type="InterPro" id="IPR036034">
    <property type="entry name" value="PDZ_sf"/>
</dbReference>
<sequence>MSNNSAPVVKRAVVKWGVIAAVLVGLIVAAFVCLGPSTEVKKEEAEIFATDDAQWFGADPVRGRAITFYGIREQDGRHEAVLEVDGRRVVAVEGDTLIPPCVSLYKMYSAAVLLDICGAFGLLSPYGEGGVLDSAVVKELSLGRGEGVPVVGVQDLRGDPAVTRLVREYHQRLFDAPLSLRGQVEIKMNKQSSGERRYFIFPGDDPRVFDTLPLHHGDRIHAVNGVALSEAEALSDLYTRLGETRQLAVTLEKDGRYRVVLMSL</sequence>
<evidence type="ECO:0000256" key="1">
    <source>
        <dbReference type="SAM" id="Phobius"/>
    </source>
</evidence>
<evidence type="ECO:0000313" key="2">
    <source>
        <dbReference type="EMBL" id="NKI16841.1"/>
    </source>
</evidence>
<keyword evidence="1" id="KW-0472">Membrane</keyword>
<gene>
    <name evidence="2" type="ORF">HCU74_05330</name>
</gene>
<name>A0ABX1GD42_9GAMM</name>
<dbReference type="EMBL" id="JAAWWK010000002">
    <property type="protein sequence ID" value="NKI16841.1"/>
    <property type="molecule type" value="Genomic_DNA"/>
</dbReference>
<accession>A0ABX1GD42</accession>
<comment type="caution">
    <text evidence="2">The sequence shown here is derived from an EMBL/GenBank/DDBJ whole genome shotgun (WGS) entry which is preliminary data.</text>
</comment>
<dbReference type="SUPFAM" id="SSF50156">
    <property type="entry name" value="PDZ domain-like"/>
    <property type="match status" value="1"/>
</dbReference>
<reference evidence="2 3" key="1">
    <citation type="submission" date="2020-04" db="EMBL/GenBank/DDBJ databases">
        <authorList>
            <person name="Yoon J."/>
        </authorList>
    </citation>
    <scope>NUCLEOTIDE SEQUENCE [LARGE SCALE GENOMIC DNA]</scope>
    <source>
        <strain evidence="2 3">KMU-166</strain>
    </source>
</reference>